<sequence>MRPTGDHNHKSLSPLDKENAEIEVKTERDLKDDDQVVEEQDSKTEETPSLPLVAHLGELRKQLIKSIVVFILFFVIVFATINIWFPYVTRGHQLIVLGPLEVVKFYMSISIALAVGLALPFVCHFLWQFVGPGLNENERRFLSLYAPVMLLLFVGGLAFGYFVVNPISYNFLTTLGAVNFDVMISAQEYVSFLLMTTVPLGLIFELPIVAMFLAAIGLLTADSMKKVRRWSYLALAVVSALITPPDFISQLIVLIPMMLLYETSIYIVRRAEQRSA</sequence>
<dbReference type="InterPro" id="IPR002033">
    <property type="entry name" value="TatC"/>
</dbReference>
<evidence type="ECO:0000313" key="8">
    <source>
        <dbReference type="Proteomes" id="UP000254519"/>
    </source>
</evidence>
<gene>
    <name evidence="7" type="primary">tatC1</name>
    <name evidence="5" type="synonym">tatC</name>
    <name evidence="7" type="ORF">NCTC4822_02622</name>
</gene>
<dbReference type="GO" id="GO:0033281">
    <property type="term" value="C:TAT protein transport complex"/>
    <property type="evidence" value="ECO:0007669"/>
    <property type="project" value="UniProtKB-UniRule"/>
</dbReference>
<dbReference type="GO" id="GO:0043953">
    <property type="term" value="P:protein transport by the Tat complex"/>
    <property type="evidence" value="ECO:0007669"/>
    <property type="project" value="UniProtKB-UniRule"/>
</dbReference>
<accession>A0A380CA04</accession>
<keyword evidence="5" id="KW-0653">Protein transport</keyword>
<dbReference type="GO" id="GO:0009977">
    <property type="term" value="F:proton motive force dependent protein transmembrane transporter activity"/>
    <property type="evidence" value="ECO:0007669"/>
    <property type="project" value="TreeGrafter"/>
</dbReference>
<keyword evidence="3 5" id="KW-1133">Transmembrane helix</keyword>
<reference evidence="7 8" key="1">
    <citation type="submission" date="2018-06" db="EMBL/GenBank/DDBJ databases">
        <authorList>
            <consortium name="Pathogen Informatics"/>
            <person name="Doyle S."/>
        </authorList>
    </citation>
    <scope>NUCLEOTIDE SEQUENCE [LARGE SCALE GENOMIC DNA]</scope>
    <source>
        <strain evidence="8">ATCC 11859 / DSM 33 / NCIB 8841 / NCTC 4822</strain>
    </source>
</reference>
<proteinExistence type="inferred from homology"/>
<organism evidence="7 8">
    <name type="scientific">Sporosarcina pasteurii</name>
    <name type="common">Bacillus pasteurii</name>
    <dbReference type="NCBI Taxonomy" id="1474"/>
    <lineage>
        <taxon>Bacteria</taxon>
        <taxon>Bacillati</taxon>
        <taxon>Bacillota</taxon>
        <taxon>Bacilli</taxon>
        <taxon>Bacillales</taxon>
        <taxon>Caryophanaceae</taxon>
        <taxon>Sporosarcina</taxon>
    </lineage>
</organism>
<dbReference type="EMBL" id="UGYZ01000002">
    <property type="protein sequence ID" value="SUJ15488.1"/>
    <property type="molecule type" value="Genomic_DNA"/>
</dbReference>
<feature type="transmembrane region" description="Helical" evidence="5">
    <location>
        <begin position="105"/>
        <end position="130"/>
    </location>
</feature>
<evidence type="ECO:0000313" key="7">
    <source>
        <dbReference type="EMBL" id="SUJ15488.1"/>
    </source>
</evidence>
<keyword evidence="5" id="KW-0811">Translocation</keyword>
<dbReference type="GO" id="GO:0065002">
    <property type="term" value="P:intracellular protein transmembrane transport"/>
    <property type="evidence" value="ECO:0007669"/>
    <property type="project" value="TreeGrafter"/>
</dbReference>
<comment type="function">
    <text evidence="5">Part of the twin-arginine translocation (Tat) system that transports large folded proteins containing a characteristic twin-arginine motif in their signal peptide across membranes.</text>
</comment>
<evidence type="ECO:0000256" key="1">
    <source>
        <dbReference type="ARBA" id="ARBA00004141"/>
    </source>
</evidence>
<dbReference type="Proteomes" id="UP000254519">
    <property type="component" value="Unassembled WGS sequence"/>
</dbReference>
<dbReference type="NCBIfam" id="TIGR00945">
    <property type="entry name" value="tatC"/>
    <property type="match status" value="1"/>
</dbReference>
<feature type="transmembrane region" description="Helical" evidence="5">
    <location>
        <begin position="189"/>
        <end position="218"/>
    </location>
</feature>
<comment type="subcellular location">
    <subcellularLocation>
        <location evidence="5">Cell membrane</location>
        <topology evidence="5">Multi-pass membrane protein</topology>
    </subcellularLocation>
    <subcellularLocation>
        <location evidence="1">Membrane</location>
        <topology evidence="1">Multi-pass membrane protein</topology>
    </subcellularLocation>
</comment>
<feature type="transmembrane region" description="Helical" evidence="5">
    <location>
        <begin position="230"/>
        <end position="245"/>
    </location>
</feature>
<keyword evidence="5" id="KW-0813">Transport</keyword>
<dbReference type="AlphaFoldDB" id="A0A380CA04"/>
<name>A0A380CA04_SPOPA</name>
<comment type="similarity">
    <text evidence="5">Belongs to the TatC family.</text>
</comment>
<protein>
    <recommendedName>
        <fullName evidence="5">Sec-independent protein translocase protein TatC</fullName>
    </recommendedName>
</protein>
<dbReference type="HAMAP" id="MF_00902">
    <property type="entry name" value="TatC"/>
    <property type="match status" value="1"/>
</dbReference>
<evidence type="ECO:0000256" key="4">
    <source>
        <dbReference type="ARBA" id="ARBA00023136"/>
    </source>
</evidence>
<evidence type="ECO:0000256" key="3">
    <source>
        <dbReference type="ARBA" id="ARBA00022989"/>
    </source>
</evidence>
<dbReference type="RefSeq" id="WP_115362798.1">
    <property type="nucleotide sequence ID" value="NZ_CP038012.1"/>
</dbReference>
<evidence type="ECO:0000256" key="6">
    <source>
        <dbReference type="SAM" id="MobiDB-lite"/>
    </source>
</evidence>
<keyword evidence="2 5" id="KW-0812">Transmembrane</keyword>
<dbReference type="Pfam" id="PF00902">
    <property type="entry name" value="TatC"/>
    <property type="match status" value="1"/>
</dbReference>
<keyword evidence="8" id="KW-1185">Reference proteome</keyword>
<evidence type="ECO:0000256" key="5">
    <source>
        <dbReference type="HAMAP-Rule" id="MF_00902"/>
    </source>
</evidence>
<dbReference type="OrthoDB" id="9777044at2"/>
<dbReference type="PRINTS" id="PR01840">
    <property type="entry name" value="TATCFAMILY"/>
</dbReference>
<feature type="transmembrane region" description="Helical" evidence="5">
    <location>
        <begin position="142"/>
        <end position="164"/>
    </location>
</feature>
<evidence type="ECO:0000256" key="2">
    <source>
        <dbReference type="ARBA" id="ARBA00022692"/>
    </source>
</evidence>
<feature type="region of interest" description="Disordered" evidence="6">
    <location>
        <begin position="1"/>
        <end position="44"/>
    </location>
</feature>
<dbReference type="PANTHER" id="PTHR30371:SF4">
    <property type="entry name" value="SEC-INDEPENDENT PROTEIN TRANSLOCASE PROTEIN TATCD"/>
    <property type="match status" value="1"/>
</dbReference>
<keyword evidence="4 5" id="KW-0472">Membrane</keyword>
<keyword evidence="5" id="KW-1003">Cell membrane</keyword>
<comment type="caution">
    <text evidence="5">Lacks conserved residue(s) required for the propagation of feature annotation.</text>
</comment>
<feature type="transmembrane region" description="Helical" evidence="5">
    <location>
        <begin position="67"/>
        <end position="85"/>
    </location>
</feature>
<comment type="subunit">
    <text evidence="5">Forms a complex with TatA.</text>
</comment>
<dbReference type="PANTHER" id="PTHR30371">
    <property type="entry name" value="SEC-INDEPENDENT PROTEIN TRANSLOCASE PROTEIN TATC"/>
    <property type="match status" value="1"/>
</dbReference>